<name>A0A433JIB9_9GAMM</name>
<sequence>MSTGELLLILIVALLVFGPGKMPMLAQHLGKCVRLLQQYRQQILEFWQAQMNEQQLQDNLKKAEEADKKYQLEDKASGK</sequence>
<dbReference type="InterPro" id="IPR003369">
    <property type="entry name" value="TatA/B/E"/>
</dbReference>
<evidence type="ECO:0000256" key="3">
    <source>
        <dbReference type="ARBA" id="ARBA00022692"/>
    </source>
</evidence>
<reference evidence="9 10" key="1">
    <citation type="submission" date="2018-12" db="EMBL/GenBank/DDBJ databases">
        <title>Legionella sp,whole genome shotgun sequence.</title>
        <authorList>
            <person name="Wu H."/>
        </authorList>
    </citation>
    <scope>NUCLEOTIDE SEQUENCE [LARGE SCALE GENOMIC DNA]</scope>
    <source>
        <strain evidence="10">km714</strain>
    </source>
</reference>
<keyword evidence="6" id="KW-0811">Translocation</keyword>
<accession>A0A433JIB9</accession>
<dbReference type="EMBL" id="RZGR01000022">
    <property type="protein sequence ID" value="RUQ85024.1"/>
    <property type="molecule type" value="Genomic_DNA"/>
</dbReference>
<feature type="coiled-coil region" evidence="8">
    <location>
        <begin position="46"/>
        <end position="73"/>
    </location>
</feature>
<evidence type="ECO:0000256" key="1">
    <source>
        <dbReference type="ARBA" id="ARBA00004167"/>
    </source>
</evidence>
<keyword evidence="10" id="KW-1185">Reference proteome</keyword>
<protein>
    <submittedName>
        <fullName evidence="9">Preprotein translocase subunit TatB</fullName>
    </submittedName>
</protein>
<keyword evidence="7" id="KW-0472">Membrane</keyword>
<keyword evidence="3" id="KW-0812">Transmembrane</keyword>
<dbReference type="Pfam" id="PF02416">
    <property type="entry name" value="TatA_B_E"/>
    <property type="match status" value="1"/>
</dbReference>
<dbReference type="GO" id="GO:0015031">
    <property type="term" value="P:protein transport"/>
    <property type="evidence" value="ECO:0007669"/>
    <property type="project" value="UniProtKB-KW"/>
</dbReference>
<evidence type="ECO:0000313" key="10">
    <source>
        <dbReference type="Proteomes" id="UP000288012"/>
    </source>
</evidence>
<dbReference type="PANTHER" id="PTHR33162:SF1">
    <property type="entry name" value="SEC-INDEPENDENT PROTEIN TRANSLOCASE PROTEIN TATA, CHLOROPLASTIC"/>
    <property type="match status" value="1"/>
</dbReference>
<dbReference type="RefSeq" id="WP_126954518.1">
    <property type="nucleotide sequence ID" value="NZ_RZGR01000022.1"/>
</dbReference>
<keyword evidence="2" id="KW-0813">Transport</keyword>
<dbReference type="Proteomes" id="UP000288012">
    <property type="component" value="Unassembled WGS sequence"/>
</dbReference>
<keyword evidence="5" id="KW-1133">Transmembrane helix</keyword>
<dbReference type="OrthoDB" id="5653976at2"/>
<evidence type="ECO:0000313" key="9">
    <source>
        <dbReference type="EMBL" id="RUQ85024.1"/>
    </source>
</evidence>
<evidence type="ECO:0000256" key="4">
    <source>
        <dbReference type="ARBA" id="ARBA00022927"/>
    </source>
</evidence>
<evidence type="ECO:0000256" key="6">
    <source>
        <dbReference type="ARBA" id="ARBA00023010"/>
    </source>
</evidence>
<organism evidence="9 10">
    <name type="scientific">Legionella septentrionalis</name>
    <dbReference type="NCBI Taxonomy" id="2498109"/>
    <lineage>
        <taxon>Bacteria</taxon>
        <taxon>Pseudomonadati</taxon>
        <taxon>Pseudomonadota</taxon>
        <taxon>Gammaproteobacteria</taxon>
        <taxon>Legionellales</taxon>
        <taxon>Legionellaceae</taxon>
        <taxon>Legionella</taxon>
    </lineage>
</organism>
<comment type="subcellular location">
    <subcellularLocation>
        <location evidence="1">Membrane</location>
        <topology evidence="1">Single-pass membrane protein</topology>
    </subcellularLocation>
</comment>
<dbReference type="PANTHER" id="PTHR33162">
    <property type="entry name" value="SEC-INDEPENDENT PROTEIN TRANSLOCASE PROTEIN TATA, CHLOROPLASTIC"/>
    <property type="match status" value="1"/>
</dbReference>
<comment type="caution">
    <text evidence="9">The sequence shown here is derived from an EMBL/GenBank/DDBJ whole genome shotgun (WGS) entry which is preliminary data.</text>
</comment>
<dbReference type="GO" id="GO:0016020">
    <property type="term" value="C:membrane"/>
    <property type="evidence" value="ECO:0007669"/>
    <property type="project" value="UniProtKB-SubCell"/>
</dbReference>
<keyword evidence="4" id="KW-0653">Protein transport</keyword>
<gene>
    <name evidence="9" type="ORF">EKM59_07745</name>
</gene>
<proteinExistence type="predicted"/>
<evidence type="ECO:0000256" key="2">
    <source>
        <dbReference type="ARBA" id="ARBA00022448"/>
    </source>
</evidence>
<dbReference type="Gene3D" id="1.20.5.3310">
    <property type="match status" value="1"/>
</dbReference>
<evidence type="ECO:0000256" key="5">
    <source>
        <dbReference type="ARBA" id="ARBA00022989"/>
    </source>
</evidence>
<evidence type="ECO:0000256" key="8">
    <source>
        <dbReference type="SAM" id="Coils"/>
    </source>
</evidence>
<dbReference type="AlphaFoldDB" id="A0A433JIB9"/>
<evidence type="ECO:0000256" key="7">
    <source>
        <dbReference type="ARBA" id="ARBA00023136"/>
    </source>
</evidence>
<keyword evidence="8" id="KW-0175">Coiled coil</keyword>